<feature type="domain" description="Glycosyl transferase family 1" evidence="1">
    <location>
        <begin position="200"/>
        <end position="354"/>
    </location>
</feature>
<organism evidence="3 4">
    <name type="scientific">Pedobacter frigoris</name>
    <dbReference type="NCBI Taxonomy" id="2571272"/>
    <lineage>
        <taxon>Bacteria</taxon>
        <taxon>Pseudomonadati</taxon>
        <taxon>Bacteroidota</taxon>
        <taxon>Sphingobacteriia</taxon>
        <taxon>Sphingobacteriales</taxon>
        <taxon>Sphingobacteriaceae</taxon>
        <taxon>Pedobacter</taxon>
    </lineage>
</organism>
<dbReference type="OrthoDB" id="9790710at2"/>
<accession>A0A4U1CLF9</accession>
<dbReference type="PANTHER" id="PTHR12526">
    <property type="entry name" value="GLYCOSYLTRANSFERASE"/>
    <property type="match status" value="1"/>
</dbReference>
<evidence type="ECO:0000259" key="1">
    <source>
        <dbReference type="Pfam" id="PF00534"/>
    </source>
</evidence>
<comment type="caution">
    <text evidence="3">The sequence shown here is derived from an EMBL/GenBank/DDBJ whole genome shotgun (WGS) entry which is preliminary data.</text>
</comment>
<dbReference type="EMBL" id="SWBQ01000001">
    <property type="protein sequence ID" value="TKC08641.1"/>
    <property type="molecule type" value="Genomic_DNA"/>
</dbReference>
<evidence type="ECO:0000313" key="4">
    <source>
        <dbReference type="Proteomes" id="UP000307244"/>
    </source>
</evidence>
<name>A0A4U1CLF9_9SPHI</name>
<feature type="domain" description="Glycosyltransferase subfamily 4-like N-terminal" evidence="2">
    <location>
        <begin position="16"/>
        <end position="188"/>
    </location>
</feature>
<keyword evidence="3" id="KW-0808">Transferase</keyword>
<protein>
    <submittedName>
        <fullName evidence="3">Glycosyltransferase</fullName>
    </submittedName>
</protein>
<keyword evidence="4" id="KW-1185">Reference proteome</keyword>
<dbReference type="GO" id="GO:0016757">
    <property type="term" value="F:glycosyltransferase activity"/>
    <property type="evidence" value="ECO:0007669"/>
    <property type="project" value="InterPro"/>
</dbReference>
<dbReference type="Gene3D" id="3.40.50.2000">
    <property type="entry name" value="Glycogen Phosphorylase B"/>
    <property type="match status" value="2"/>
</dbReference>
<proteinExistence type="predicted"/>
<gene>
    <name evidence="3" type="ORF">FA047_00640</name>
</gene>
<dbReference type="AlphaFoldDB" id="A0A4U1CLF9"/>
<evidence type="ECO:0000259" key="2">
    <source>
        <dbReference type="Pfam" id="PF13439"/>
    </source>
</evidence>
<dbReference type="Pfam" id="PF13439">
    <property type="entry name" value="Glyco_transf_4"/>
    <property type="match status" value="1"/>
</dbReference>
<sequence length="382" mass="42822">MKIIHISPSYKPAWCYGGPTRSISLLCEALTASGQQVEVLTTRANGNTELKIATSDPTSVDGVTIRYFKRITKDHSHFSPTLLYYLYKNTSSRNCNTIIHIHSWWNLTSMLSCLIAKVNHKSVVLSPRGMLSSYTFSAGNSRLKKMVHKIIGKKLIDYCHIHTTSNQEKKEILELQQVRNSCTIPNLIQLPEKQTDNLRKTIKTAPFKMLFLSRIDKKKGLELLFTALADLDFPWSLTIAGNGTDRYIKILKSLSDTLSISNSIIWLGEVSNADKYTLIAGHNLLALFSYNENFANVVLESLSMGTPVAISNQVGLADYIHLHQLGWISGLTIQSITATLSDAYKNDVQRAIINRSAPAMIRNHFSATGLVQQYINFYHKLA</sequence>
<dbReference type="InterPro" id="IPR028098">
    <property type="entry name" value="Glyco_trans_4-like_N"/>
</dbReference>
<evidence type="ECO:0000313" key="3">
    <source>
        <dbReference type="EMBL" id="TKC08641.1"/>
    </source>
</evidence>
<reference evidence="3 4" key="1">
    <citation type="submission" date="2019-04" db="EMBL/GenBank/DDBJ databases">
        <title>Pedobacter sp. RP-3-15 sp. nov., isolated from Arctic soil.</title>
        <authorList>
            <person name="Dahal R.H."/>
            <person name="Kim D.-U."/>
        </authorList>
    </citation>
    <scope>NUCLEOTIDE SEQUENCE [LARGE SCALE GENOMIC DNA]</scope>
    <source>
        <strain evidence="3 4">RP-3-15</strain>
    </source>
</reference>
<dbReference type="SUPFAM" id="SSF53756">
    <property type="entry name" value="UDP-Glycosyltransferase/glycogen phosphorylase"/>
    <property type="match status" value="1"/>
</dbReference>
<dbReference type="PANTHER" id="PTHR12526:SF637">
    <property type="entry name" value="GLYCOSYLTRANSFERASE EPSF-RELATED"/>
    <property type="match status" value="1"/>
</dbReference>
<dbReference type="Pfam" id="PF00534">
    <property type="entry name" value="Glycos_transf_1"/>
    <property type="match status" value="1"/>
</dbReference>
<dbReference type="RefSeq" id="WP_136834062.1">
    <property type="nucleotide sequence ID" value="NZ_SWBQ01000001.1"/>
</dbReference>
<dbReference type="NCBIfam" id="NF046085">
    <property type="entry name" value="XrtY_assoc_Gly1"/>
    <property type="match status" value="1"/>
</dbReference>
<dbReference type="InterPro" id="IPR001296">
    <property type="entry name" value="Glyco_trans_1"/>
</dbReference>
<dbReference type="Proteomes" id="UP000307244">
    <property type="component" value="Unassembled WGS sequence"/>
</dbReference>